<gene>
    <name evidence="1" type="ordered locus">CSE_05770</name>
</gene>
<proteinExistence type="predicted"/>
<accession>A0A7U6JEQ0</accession>
<dbReference type="AlphaFoldDB" id="A0A7U6JEQ0"/>
<reference evidence="1 2" key="1">
    <citation type="submission" date="2011-01" db="EMBL/GenBank/DDBJ databases">
        <title>Whole genome sequence of Caldisericum exile AZM16c01.</title>
        <authorList>
            <person name="Narita-Yamada S."/>
            <person name="Kawakoshi A."/>
            <person name="Nakamura S."/>
            <person name="Sasagawa M."/>
            <person name="Fukada J."/>
            <person name="Sekine M."/>
            <person name="Kato Y."/>
            <person name="Fukai R."/>
            <person name="Sasaki K."/>
            <person name="Hanamaki A."/>
            <person name="Narita H."/>
            <person name="Konno Y."/>
            <person name="Mori K."/>
            <person name="Yamazaki S."/>
            <person name="Suzuki K."/>
            <person name="Fujita N."/>
        </authorList>
    </citation>
    <scope>NUCLEOTIDE SEQUENCE [LARGE SCALE GENOMIC DNA]</scope>
    <source>
        <strain evidence="2">DSM 21853 / NBRC 104410 / AZM16c01</strain>
    </source>
</reference>
<dbReference type="Proteomes" id="UP000004793">
    <property type="component" value="Chromosome"/>
</dbReference>
<evidence type="ECO:0000313" key="2">
    <source>
        <dbReference type="Proteomes" id="UP000004793"/>
    </source>
</evidence>
<name>A0A7U6JEQ0_CALEA</name>
<sequence>MDLKELHEKIETVVESALKSGKDVERIIETETEKVAKDFFKNSGNKIDEIQTAIVSVIKSTVDKSNNKIVIEGVAKGMFKGAMEGAKLSVKTGKDMVENVVKECFSVGLDLKEIPKVIFSNFKDSLTGKENKNSKL</sequence>
<evidence type="ECO:0000313" key="1">
    <source>
        <dbReference type="EMBL" id="BAL80703.1"/>
    </source>
</evidence>
<dbReference type="KEGG" id="cex:CSE_05770"/>
<organism evidence="1 2">
    <name type="scientific">Caldisericum exile (strain DSM 21853 / NBRC 104410 / AZM16c01)</name>
    <dbReference type="NCBI Taxonomy" id="511051"/>
    <lineage>
        <taxon>Bacteria</taxon>
        <taxon>Pseudomonadati</taxon>
        <taxon>Caldisericota/Cryosericota group</taxon>
        <taxon>Caldisericota</taxon>
        <taxon>Caldisericia</taxon>
        <taxon>Caldisericales</taxon>
        <taxon>Caldisericaceae</taxon>
        <taxon>Caldisericum</taxon>
    </lineage>
</organism>
<keyword evidence="2" id="KW-1185">Reference proteome</keyword>
<dbReference type="RefSeq" id="WP_014453107.1">
    <property type="nucleotide sequence ID" value="NC_017096.1"/>
</dbReference>
<dbReference type="EMBL" id="AP012051">
    <property type="protein sequence ID" value="BAL80703.1"/>
    <property type="molecule type" value="Genomic_DNA"/>
</dbReference>
<protein>
    <submittedName>
        <fullName evidence="1">Uncharacterized protein</fullName>
    </submittedName>
</protein>